<dbReference type="SUPFAM" id="SSF55831">
    <property type="entry name" value="Thymidylate synthase/dCMP hydroxymethylase"/>
    <property type="match status" value="1"/>
</dbReference>
<evidence type="ECO:0000256" key="3">
    <source>
        <dbReference type="ARBA" id="ARBA00022679"/>
    </source>
</evidence>
<keyword evidence="2" id="KW-0489">Methyltransferase</keyword>
<dbReference type="GO" id="GO:0006231">
    <property type="term" value="P:dTMP biosynthetic process"/>
    <property type="evidence" value="ECO:0007669"/>
    <property type="project" value="TreeGrafter"/>
</dbReference>
<dbReference type="PANTHER" id="PTHR11548:SF1">
    <property type="entry name" value="THYMIDYLATE SYNTHASE 1"/>
    <property type="match status" value="1"/>
</dbReference>
<evidence type="ECO:0000313" key="5">
    <source>
        <dbReference type="EMBL" id="QIQ66218.1"/>
    </source>
</evidence>
<keyword evidence="6" id="KW-1185">Reference proteome</keyword>
<protein>
    <recommendedName>
        <fullName evidence="4">Thymidylate synthase/dCMP hydroxymethylase domain-containing protein</fullName>
    </recommendedName>
</protein>
<evidence type="ECO:0000256" key="2">
    <source>
        <dbReference type="ARBA" id="ARBA00022603"/>
    </source>
</evidence>
<dbReference type="Pfam" id="PF00303">
    <property type="entry name" value="Thymidylat_synt"/>
    <property type="match status" value="1"/>
</dbReference>
<dbReference type="PANTHER" id="PTHR11548">
    <property type="entry name" value="THYMIDYLATE SYNTHASE 1"/>
    <property type="match status" value="1"/>
</dbReference>
<organism evidence="5 6">
    <name type="scientific">Enterococcus phage nattely</name>
    <dbReference type="NCBI Taxonomy" id="2719593"/>
    <lineage>
        <taxon>Viruses</taxon>
        <taxon>Duplodnaviria</taxon>
        <taxon>Heunggongvirae</taxon>
        <taxon>Uroviricota</taxon>
        <taxon>Caudoviricetes</taxon>
        <taxon>Andrewesvirinae</taxon>
        <taxon>Vipetofemvirus</taxon>
        <taxon>Vipetofemvirus nattely</taxon>
    </lineage>
</organism>
<evidence type="ECO:0000313" key="6">
    <source>
        <dbReference type="Proteomes" id="UP000501773"/>
    </source>
</evidence>
<proteinExistence type="inferred from homology"/>
<dbReference type="GO" id="GO:0004799">
    <property type="term" value="F:thymidylate synthase activity"/>
    <property type="evidence" value="ECO:0007669"/>
    <property type="project" value="TreeGrafter"/>
</dbReference>
<dbReference type="InterPro" id="IPR036926">
    <property type="entry name" value="Thymidate_synth/dCMP_Mease_sf"/>
</dbReference>
<evidence type="ECO:0000256" key="1">
    <source>
        <dbReference type="ARBA" id="ARBA00009972"/>
    </source>
</evidence>
<dbReference type="GO" id="GO:0032259">
    <property type="term" value="P:methylation"/>
    <property type="evidence" value="ECO:0007669"/>
    <property type="project" value="UniProtKB-KW"/>
</dbReference>
<dbReference type="InterPro" id="IPR023451">
    <property type="entry name" value="Thymidate_synth/dCMP_Mease_dom"/>
</dbReference>
<dbReference type="EMBL" id="MT119360">
    <property type="protein sequence ID" value="QIQ66218.1"/>
    <property type="molecule type" value="Genomic_DNA"/>
</dbReference>
<dbReference type="Proteomes" id="UP000501773">
    <property type="component" value="Segment"/>
</dbReference>
<accession>A0A6G9LL22</accession>
<name>A0A6G9LL22_9CAUD</name>
<keyword evidence="3" id="KW-0808">Transferase</keyword>
<dbReference type="InterPro" id="IPR045097">
    <property type="entry name" value="Thymidate_synth/dCMP_Mease"/>
</dbReference>
<comment type="similarity">
    <text evidence="1">Belongs to the thymidylate synthase family.</text>
</comment>
<reference evidence="6" key="1">
    <citation type="submission" date="2020-02" db="EMBL/GenBank/DDBJ databases">
        <authorList>
            <person name="Olsen N.S."/>
            <person name="Forero-Junco L."/>
            <person name="Kot W."/>
            <person name="Hansen L.H."/>
        </authorList>
    </citation>
    <scope>NUCLEOTIDE SEQUENCE [LARGE SCALE GENOMIC DNA]</scope>
</reference>
<feature type="domain" description="Thymidylate synthase/dCMP hydroxymethylase" evidence="4">
    <location>
        <begin position="53"/>
        <end position="222"/>
    </location>
</feature>
<evidence type="ECO:0000259" key="4">
    <source>
        <dbReference type="Pfam" id="PF00303"/>
    </source>
</evidence>
<sequence length="281" mass="32716">MLKFKNVNDAWIHLAKNVVYKGDVVGNTKELTNVSFQIENPLDNIVKSRHNFSLTYYLGETVWYGAGKDDVEFISKFGRIWNHLTDNGIYNNSAYGYILKNKHGFDQIEKAIELLRGDQYSRRAVLNINIPRRDVIETKDEMCTIALQFLIRDGKLNMTGIMRSNDLWTGTPYDIFYFTTLQRYVAYKLNIDMGTYTHFATSLHCYLRDEEKLIKSFENDANNIYAGIDINGMRLLLQAEELYYTTRKEENAKLELVKLCKERNIIKGKEVEKTIEKLSAI</sequence>
<gene>
    <name evidence="5" type="ORF">nattely_51</name>
</gene>
<dbReference type="Gene3D" id="3.30.572.10">
    <property type="entry name" value="Thymidylate synthase/dCMP hydroxymethylase domain"/>
    <property type="match status" value="1"/>
</dbReference>